<proteinExistence type="predicted"/>
<sequence>MSTRKNKDSSIIQHFMEMINTIKLYHWKTYSFPEHKNTDELHKTLSEHVDKFVEVLLGKHGGRINKKEFQFKCVNYSSSKEFKKYIEKTLFYLSTFNHTFKNDSDLLNIRDEMVADLNQFLYLLSFK</sequence>
<evidence type="ECO:0000313" key="1">
    <source>
        <dbReference type="EMBL" id="QHT83392.1"/>
    </source>
</evidence>
<dbReference type="AlphaFoldDB" id="A0A6C0HS12"/>
<dbReference type="EMBL" id="MN740008">
    <property type="protein sequence ID" value="QHT83392.1"/>
    <property type="molecule type" value="Genomic_DNA"/>
</dbReference>
<dbReference type="Pfam" id="PF19174">
    <property type="entry name" value="DUF5856"/>
    <property type="match status" value="1"/>
</dbReference>
<dbReference type="InterPro" id="IPR043876">
    <property type="entry name" value="DUF5856"/>
</dbReference>
<organism evidence="1">
    <name type="scientific">viral metagenome</name>
    <dbReference type="NCBI Taxonomy" id="1070528"/>
    <lineage>
        <taxon>unclassified sequences</taxon>
        <taxon>metagenomes</taxon>
        <taxon>organismal metagenomes</taxon>
    </lineage>
</organism>
<protein>
    <submittedName>
        <fullName evidence="1">Uncharacterized protein</fullName>
    </submittedName>
</protein>
<reference evidence="1" key="1">
    <citation type="journal article" date="2020" name="Nature">
        <title>Giant virus diversity and host interactions through global metagenomics.</title>
        <authorList>
            <person name="Schulz F."/>
            <person name="Roux S."/>
            <person name="Paez-Espino D."/>
            <person name="Jungbluth S."/>
            <person name="Walsh D.A."/>
            <person name="Denef V.J."/>
            <person name="McMahon K.D."/>
            <person name="Konstantinidis K.T."/>
            <person name="Eloe-Fadrosh E.A."/>
            <person name="Kyrpides N.C."/>
            <person name="Woyke T."/>
        </authorList>
    </citation>
    <scope>NUCLEOTIDE SEQUENCE</scope>
    <source>
        <strain evidence="1">GVMAG-M-3300023184-167</strain>
    </source>
</reference>
<name>A0A6C0HS12_9ZZZZ</name>
<accession>A0A6C0HS12</accession>